<dbReference type="SUPFAM" id="SSF52540">
    <property type="entry name" value="P-loop containing nucleoside triphosphate hydrolases"/>
    <property type="match status" value="2"/>
</dbReference>
<dbReference type="GO" id="GO:0016887">
    <property type="term" value="F:ATP hydrolysis activity"/>
    <property type="evidence" value="ECO:0007669"/>
    <property type="project" value="InterPro"/>
</dbReference>
<dbReference type="InterPro" id="IPR003338">
    <property type="entry name" value="CDC4_N-term_subdom"/>
</dbReference>
<dbReference type="GO" id="GO:0005524">
    <property type="term" value="F:ATP binding"/>
    <property type="evidence" value="ECO:0007669"/>
    <property type="project" value="UniProtKB-UniRule"/>
</dbReference>
<evidence type="ECO:0000256" key="6">
    <source>
        <dbReference type="ARBA" id="ARBA00022741"/>
    </source>
</evidence>
<keyword evidence="5" id="KW-0677">Repeat</keyword>
<feature type="domain" description="AAA+ ATPase" evidence="14">
    <location>
        <begin position="332"/>
        <end position="479"/>
    </location>
</feature>
<dbReference type="GO" id="GO:0043001">
    <property type="term" value="P:Golgi to plasma membrane protein transport"/>
    <property type="evidence" value="ECO:0007669"/>
    <property type="project" value="TreeGrafter"/>
</dbReference>
<dbReference type="CDD" id="cd19504">
    <property type="entry name" value="RecA-like_NSF-SEC18_r1-like"/>
    <property type="match status" value="1"/>
</dbReference>
<dbReference type="AlphaFoldDB" id="A0A409WBM7"/>
<evidence type="ECO:0000256" key="12">
    <source>
        <dbReference type="RuleBase" id="RU367045"/>
    </source>
</evidence>
<evidence type="ECO:0000256" key="3">
    <source>
        <dbReference type="ARBA" id="ARBA00022448"/>
    </source>
</evidence>
<dbReference type="SMART" id="SM01073">
    <property type="entry name" value="CDC48_N"/>
    <property type="match status" value="1"/>
</dbReference>
<evidence type="ECO:0000259" key="14">
    <source>
        <dbReference type="SMART" id="SM00382"/>
    </source>
</evidence>
<evidence type="ECO:0000256" key="7">
    <source>
        <dbReference type="ARBA" id="ARBA00022840"/>
    </source>
</evidence>
<evidence type="ECO:0000256" key="13">
    <source>
        <dbReference type="SAM" id="MobiDB-lite"/>
    </source>
</evidence>
<dbReference type="InterPro" id="IPR003960">
    <property type="entry name" value="ATPase_AAA_CS"/>
</dbReference>
<dbReference type="InterPro" id="IPR029067">
    <property type="entry name" value="CDC48_domain_2-like_sf"/>
</dbReference>
<dbReference type="FunFam" id="1.10.8.60:FF:000026">
    <property type="entry name" value="vesicle-fusing ATPase isoform X1"/>
    <property type="match status" value="1"/>
</dbReference>
<dbReference type="SMART" id="SM00382">
    <property type="entry name" value="AAA"/>
    <property type="match status" value="2"/>
</dbReference>
<comment type="subcellular location">
    <subcellularLocation>
        <location evidence="1 12">Cytoplasm</location>
    </subcellularLocation>
</comment>
<dbReference type="GO" id="GO:0035494">
    <property type="term" value="P:SNARE complex disassembly"/>
    <property type="evidence" value="ECO:0007669"/>
    <property type="project" value="InterPro"/>
</dbReference>
<evidence type="ECO:0000256" key="1">
    <source>
        <dbReference type="ARBA" id="ARBA00004496"/>
    </source>
</evidence>
<feature type="domain" description="AAA+ ATPase" evidence="14">
    <location>
        <begin position="613"/>
        <end position="743"/>
    </location>
</feature>
<evidence type="ECO:0000256" key="4">
    <source>
        <dbReference type="ARBA" id="ARBA00022490"/>
    </source>
</evidence>
<organism evidence="16 17">
    <name type="scientific">Gymnopilus dilepis</name>
    <dbReference type="NCBI Taxonomy" id="231916"/>
    <lineage>
        <taxon>Eukaryota</taxon>
        <taxon>Fungi</taxon>
        <taxon>Dikarya</taxon>
        <taxon>Basidiomycota</taxon>
        <taxon>Agaricomycotina</taxon>
        <taxon>Agaricomycetes</taxon>
        <taxon>Agaricomycetidae</taxon>
        <taxon>Agaricales</taxon>
        <taxon>Agaricineae</taxon>
        <taxon>Hymenogastraceae</taxon>
        <taxon>Gymnopilus</taxon>
    </lineage>
</organism>
<gene>
    <name evidence="16" type="ORF">CVT26_000171</name>
</gene>
<dbReference type="FunFam" id="3.40.50.300:FF:000187">
    <property type="entry name" value="Vesicular-fusion ATPase SEC18"/>
    <property type="match status" value="1"/>
</dbReference>
<keyword evidence="8 12" id="KW-0931">ER-Golgi transport</keyword>
<dbReference type="OrthoDB" id="9982946at2759"/>
<evidence type="ECO:0000259" key="15">
    <source>
        <dbReference type="SMART" id="SM01073"/>
    </source>
</evidence>
<dbReference type="InterPro" id="IPR039812">
    <property type="entry name" value="Vesicle-fus_ATPase"/>
</dbReference>
<sequence length="821" mass="89950">MSFFRSSGNSNQTPPPNPSYNRIPQYNDGSDSGLPPRSVRRPAPPSAQFAPPQNGYNDPSGALFEKGGYSQRKPPPSRSGGSFSVVQCPSEALALTNCLIVHPSDFPQGQHVLVNGAYTLTVRHDNTGKLQPGVIGASTVQRQWIGLSLTGDQATVESLPPPPHPSAPSYLQAIDLEVGFFRRGHEIAEQFSADDIAKNFLKAFNGIVMSAEEIIVFEYHGQNLKATVRSVSVLDLADEQKRGMPPAGQRMPQHVGILFEKTDVTILKAPDSLIKIKSSAKKAPANAILAPNFKFEDMGIGGLDSEFSEIFRRAFASRVFPPALVEKLGIQHVKGIILYGPPGTGKTLIARQIGKMLNAREPKVVNGPEILSKYVGASEENIRKLFIDAEKEYKEKGDESGLHIIIFDELDAIFKQRGSTNNGTGVGDTVVNQILSKMDGVDQLNNILIIGMTNRLDMIDEALLRPGRLEVHMEISLPDEHGRFQILNIHTAKMRSNGVMDDDVDLMELAQLTKNFSGAEIGGLIKSATSFAFNRHVKVGTMAGISDDVENLRVNREDFLRALDEVHPAFGVSEEELQQVIQNGIIHYDPIVDELLKSGMLFVEQVRTSTRTPLVSILLHGPPGSGKTALGASIAQASEFPFIKLISPDGMVGYSESQKVNAITKVFADSYKSPLSVVVVDNIERLIDWTPMGARFSNAILQTLLENQGRRLLVIATSSLRPILTDLGLSETFDSELRVPPISSLRSLEHVIQELELFPSEQQRKRAMRMLEEAGLGARDELSPKFQIGIKKLLSIIEMARQEPDNVAERLTGALLELRAM</sequence>
<dbReference type="PROSITE" id="PS00674">
    <property type="entry name" value="AAA"/>
    <property type="match status" value="1"/>
</dbReference>
<dbReference type="GO" id="GO:0006891">
    <property type="term" value="P:intra-Golgi vesicle-mediated transport"/>
    <property type="evidence" value="ECO:0007669"/>
    <property type="project" value="TreeGrafter"/>
</dbReference>
<dbReference type="SUPFAM" id="SSF50692">
    <property type="entry name" value="ADC-like"/>
    <property type="match status" value="1"/>
</dbReference>
<dbReference type="InterPro" id="IPR003959">
    <property type="entry name" value="ATPase_AAA_core"/>
</dbReference>
<keyword evidence="17" id="KW-1185">Reference proteome</keyword>
<dbReference type="STRING" id="231916.A0A409WBM7"/>
<dbReference type="PANTHER" id="PTHR23078:SF3">
    <property type="entry name" value="VESICLE-FUSING ATPASE"/>
    <property type="match status" value="1"/>
</dbReference>
<evidence type="ECO:0000256" key="5">
    <source>
        <dbReference type="ARBA" id="ARBA00022737"/>
    </source>
</evidence>
<dbReference type="InParanoid" id="A0A409WBM7"/>
<dbReference type="FunCoup" id="A0A409WBM7">
    <property type="interactions" value="383"/>
</dbReference>
<keyword evidence="6 12" id="KW-0547">Nucleotide-binding</keyword>
<dbReference type="Gene3D" id="2.40.40.20">
    <property type="match status" value="1"/>
</dbReference>
<comment type="similarity">
    <text evidence="2 12">Belongs to the AAA ATPase family.</text>
</comment>
<dbReference type="CDD" id="cd00009">
    <property type="entry name" value="AAA"/>
    <property type="match status" value="1"/>
</dbReference>
<evidence type="ECO:0000313" key="17">
    <source>
        <dbReference type="Proteomes" id="UP000284706"/>
    </source>
</evidence>
<dbReference type="FunFam" id="3.40.50.300:FF:000166">
    <property type="entry name" value="vesicle-fusing ATPase isoform X1"/>
    <property type="match status" value="1"/>
</dbReference>
<evidence type="ECO:0000256" key="9">
    <source>
        <dbReference type="ARBA" id="ARBA00022927"/>
    </source>
</evidence>
<comment type="caution">
    <text evidence="16">The sequence shown here is derived from an EMBL/GenBank/DDBJ whole genome shotgun (WGS) entry which is preliminary data.</text>
</comment>
<dbReference type="InterPro" id="IPR003593">
    <property type="entry name" value="AAA+_ATPase"/>
</dbReference>
<name>A0A409WBM7_9AGAR</name>
<feature type="compositionally biased region" description="Polar residues" evidence="13">
    <location>
        <begin position="1"/>
        <end position="12"/>
    </location>
</feature>
<dbReference type="FunFam" id="2.40.40.20:FF:000012">
    <property type="entry name" value="Vesicle-fusing ATPase protein"/>
    <property type="match status" value="1"/>
</dbReference>
<evidence type="ECO:0000256" key="11">
    <source>
        <dbReference type="ARBA" id="ARBA00068637"/>
    </source>
</evidence>
<dbReference type="Proteomes" id="UP000284706">
    <property type="component" value="Unassembled WGS sequence"/>
</dbReference>
<dbReference type="EMBL" id="NHYE01005216">
    <property type="protein sequence ID" value="PPQ75906.1"/>
    <property type="molecule type" value="Genomic_DNA"/>
</dbReference>
<accession>A0A409WBM7</accession>
<evidence type="ECO:0000256" key="2">
    <source>
        <dbReference type="ARBA" id="ARBA00006914"/>
    </source>
</evidence>
<dbReference type="InterPro" id="IPR041569">
    <property type="entry name" value="AAA_lid_3"/>
</dbReference>
<dbReference type="Gene3D" id="3.10.330.10">
    <property type="match status" value="1"/>
</dbReference>
<dbReference type="InterPro" id="IPR009010">
    <property type="entry name" value="Asp_de-COase-like_dom_sf"/>
</dbReference>
<keyword evidence="12" id="KW-0378">Hydrolase</keyword>
<keyword evidence="4 12" id="KW-0963">Cytoplasm</keyword>
<evidence type="ECO:0000256" key="8">
    <source>
        <dbReference type="ARBA" id="ARBA00022892"/>
    </source>
</evidence>
<dbReference type="InterPro" id="IPR027417">
    <property type="entry name" value="P-loop_NTPase"/>
</dbReference>
<comment type="function">
    <text evidence="10 12">Required for vesicle-mediated transport. Catalyzes the fusion of transport vesicles within the Golgi cisternae. Is also required for transport from the endoplasmic reticulum to the Golgi stack. Seems to function as a fusion protein required for the delivery of cargo proteins to all compartments of the Golgi stack independent of vesicle origin.</text>
</comment>
<feature type="domain" description="CDC48 N-terminal subdomain" evidence="15">
    <location>
        <begin position="82"/>
        <end position="162"/>
    </location>
</feature>
<dbReference type="Pfam" id="PF00004">
    <property type="entry name" value="AAA"/>
    <property type="match status" value="2"/>
</dbReference>
<dbReference type="PANTHER" id="PTHR23078">
    <property type="entry name" value="VESICULAR-FUSION PROTEIN NSF"/>
    <property type="match status" value="1"/>
</dbReference>
<keyword evidence="7 12" id="KW-0067">ATP-binding</keyword>
<dbReference type="GO" id="GO:0005795">
    <property type="term" value="C:Golgi stack"/>
    <property type="evidence" value="ECO:0007669"/>
    <property type="project" value="TreeGrafter"/>
</dbReference>
<dbReference type="Gene3D" id="3.40.50.300">
    <property type="entry name" value="P-loop containing nucleotide triphosphate hydrolases"/>
    <property type="match status" value="2"/>
</dbReference>
<evidence type="ECO:0000256" key="10">
    <source>
        <dbReference type="ARBA" id="ARBA00056429"/>
    </source>
</evidence>
<proteinExistence type="inferred from homology"/>
<feature type="region of interest" description="Disordered" evidence="13">
    <location>
        <begin position="1"/>
        <end position="84"/>
    </location>
</feature>
<feature type="compositionally biased region" description="Polar residues" evidence="13">
    <location>
        <begin position="19"/>
        <end position="30"/>
    </location>
</feature>
<dbReference type="SUPFAM" id="SSF54585">
    <property type="entry name" value="Cdc48 domain 2-like"/>
    <property type="match status" value="1"/>
</dbReference>
<dbReference type="Pfam" id="PF17862">
    <property type="entry name" value="AAA_lid_3"/>
    <property type="match status" value="1"/>
</dbReference>
<keyword evidence="9 12" id="KW-0653">Protein transport</keyword>
<keyword evidence="3 12" id="KW-0813">Transport</keyword>
<dbReference type="Gene3D" id="1.10.8.60">
    <property type="match status" value="2"/>
</dbReference>
<reference evidence="16 17" key="1">
    <citation type="journal article" date="2018" name="Evol. Lett.">
        <title>Horizontal gene cluster transfer increased hallucinogenic mushroom diversity.</title>
        <authorList>
            <person name="Reynolds H.T."/>
            <person name="Vijayakumar V."/>
            <person name="Gluck-Thaler E."/>
            <person name="Korotkin H.B."/>
            <person name="Matheny P.B."/>
            <person name="Slot J.C."/>
        </authorList>
    </citation>
    <scope>NUCLEOTIDE SEQUENCE [LARGE SCALE GENOMIC DNA]</scope>
    <source>
        <strain evidence="16 17">SRW20</strain>
    </source>
</reference>
<evidence type="ECO:0000313" key="16">
    <source>
        <dbReference type="EMBL" id="PPQ75906.1"/>
    </source>
</evidence>
<protein>
    <recommendedName>
        <fullName evidence="11 12">Vesicular-fusion protein SEC18</fullName>
    </recommendedName>
</protein>